<dbReference type="InterPro" id="IPR036291">
    <property type="entry name" value="NAD(P)-bd_dom_sf"/>
</dbReference>
<dbReference type="AlphaFoldDB" id="A0A9X1ZDC2"/>
<keyword evidence="2" id="KW-1185">Reference proteome</keyword>
<dbReference type="PRINTS" id="PR00081">
    <property type="entry name" value="GDHRDH"/>
</dbReference>
<organism evidence="1 2">
    <name type="scientific">Shewanella pneumatophori</name>
    <dbReference type="NCBI Taxonomy" id="314092"/>
    <lineage>
        <taxon>Bacteria</taxon>
        <taxon>Pseudomonadati</taxon>
        <taxon>Pseudomonadota</taxon>
        <taxon>Gammaproteobacteria</taxon>
        <taxon>Alteromonadales</taxon>
        <taxon>Shewanellaceae</taxon>
        <taxon>Shewanella</taxon>
    </lineage>
</organism>
<protein>
    <submittedName>
        <fullName evidence="1">SDR family oxidoreductase</fullName>
    </submittedName>
</protein>
<dbReference type="Gene3D" id="3.40.50.720">
    <property type="entry name" value="NAD(P)-binding Rossmann-like Domain"/>
    <property type="match status" value="1"/>
</dbReference>
<dbReference type="EMBL" id="JAKILB010000001">
    <property type="protein sequence ID" value="MCL1137275.1"/>
    <property type="molecule type" value="Genomic_DNA"/>
</dbReference>
<dbReference type="Pfam" id="PF00106">
    <property type="entry name" value="adh_short"/>
    <property type="match status" value="1"/>
</dbReference>
<name>A0A9X1ZDC2_9GAMM</name>
<dbReference type="Proteomes" id="UP001139293">
    <property type="component" value="Unassembled WGS sequence"/>
</dbReference>
<proteinExistence type="predicted"/>
<sequence length="231" mass="25044">MRKHLLITGANRGIGLTFVKAYLSAGWQVTACCRSPNDADKLLSLKSVYQKLTIVKLDLDELDNISLDSLNLPEESFDLVIHNAGYYGPKGVSFGQVNLGEWRKVLEINTLGPLFITNLLYPKLNLTQGCTLAFISSKVGSMADNGSGGGYYYRSSKAALNAVVKSLSIDLATDGVKSVALHPGWVLTDMGGPNALIDTETSVQGMMQVIDKLSFEQSGSFIDYQGKTIPW</sequence>
<dbReference type="SUPFAM" id="SSF51735">
    <property type="entry name" value="NAD(P)-binding Rossmann-fold domains"/>
    <property type="match status" value="1"/>
</dbReference>
<evidence type="ECO:0000313" key="2">
    <source>
        <dbReference type="Proteomes" id="UP001139293"/>
    </source>
</evidence>
<dbReference type="CDD" id="cd05325">
    <property type="entry name" value="carb_red_sniffer_like_SDR_c"/>
    <property type="match status" value="1"/>
</dbReference>
<comment type="caution">
    <text evidence="1">The sequence shown here is derived from an EMBL/GenBank/DDBJ whole genome shotgun (WGS) entry which is preliminary data.</text>
</comment>
<evidence type="ECO:0000313" key="1">
    <source>
        <dbReference type="EMBL" id="MCL1137275.1"/>
    </source>
</evidence>
<dbReference type="InterPro" id="IPR052184">
    <property type="entry name" value="SDR_enzymes"/>
</dbReference>
<accession>A0A9X1ZDC2</accession>
<reference evidence="1" key="1">
    <citation type="submission" date="2022-01" db="EMBL/GenBank/DDBJ databases">
        <title>Whole genome-based taxonomy of the Shewanellaceae.</title>
        <authorList>
            <person name="Martin-Rodriguez A.J."/>
        </authorList>
    </citation>
    <scope>NUCLEOTIDE SEQUENCE</scope>
    <source>
        <strain evidence="1">KCTC 23973</strain>
    </source>
</reference>
<dbReference type="GO" id="GO:0016616">
    <property type="term" value="F:oxidoreductase activity, acting on the CH-OH group of donors, NAD or NADP as acceptor"/>
    <property type="evidence" value="ECO:0007669"/>
    <property type="project" value="TreeGrafter"/>
</dbReference>
<dbReference type="PANTHER" id="PTHR45458">
    <property type="entry name" value="SHORT-CHAIN DEHYDROGENASE/REDUCTASE SDR"/>
    <property type="match status" value="1"/>
</dbReference>
<dbReference type="PANTHER" id="PTHR45458:SF1">
    <property type="entry name" value="SHORT CHAIN DEHYDROGENASE"/>
    <property type="match status" value="1"/>
</dbReference>
<dbReference type="InterPro" id="IPR002347">
    <property type="entry name" value="SDR_fam"/>
</dbReference>
<gene>
    <name evidence="1" type="ORF">L2740_01670</name>
</gene>